<feature type="repeat" description="PPR" evidence="5">
    <location>
        <begin position="304"/>
        <end position="338"/>
    </location>
</feature>
<dbReference type="GO" id="GO:0003729">
    <property type="term" value="F:mRNA binding"/>
    <property type="evidence" value="ECO:0007669"/>
    <property type="project" value="TreeGrafter"/>
</dbReference>
<dbReference type="OMA" id="SMCQSGQ"/>
<evidence type="ECO:0000256" key="2">
    <source>
        <dbReference type="ARBA" id="ARBA00022692"/>
    </source>
</evidence>
<dbReference type="InterPro" id="IPR023395">
    <property type="entry name" value="MCP_dom_sf"/>
</dbReference>
<dbReference type="PROSITE" id="PS51375">
    <property type="entry name" value="PPR"/>
    <property type="match status" value="14"/>
</dbReference>
<dbReference type="InterPro" id="IPR002885">
    <property type="entry name" value="PPR_rpt"/>
</dbReference>
<dbReference type="Gene3D" id="1.25.40.10">
    <property type="entry name" value="Tetratricopeptide repeat domain"/>
    <property type="match status" value="7"/>
</dbReference>
<feature type="repeat" description="PPR" evidence="5">
    <location>
        <begin position="527"/>
        <end position="561"/>
    </location>
</feature>
<dbReference type="Proteomes" id="UP000655225">
    <property type="component" value="Unassembled WGS sequence"/>
</dbReference>
<evidence type="ECO:0000256" key="1">
    <source>
        <dbReference type="ARBA" id="ARBA00004370"/>
    </source>
</evidence>
<gene>
    <name evidence="6" type="ORF">HHK36_015819</name>
</gene>
<evidence type="ECO:0000256" key="5">
    <source>
        <dbReference type="PROSITE-ProRule" id="PRU00708"/>
    </source>
</evidence>
<dbReference type="PANTHER" id="PTHR47933:SF11">
    <property type="entry name" value="PENTATRICOPEPTIDE REPEAT-CONTAINING PROTEIN 2"/>
    <property type="match status" value="1"/>
</dbReference>
<dbReference type="SUPFAM" id="SSF103506">
    <property type="entry name" value="Mitochondrial carrier"/>
    <property type="match status" value="1"/>
</dbReference>
<feature type="repeat" description="PPR" evidence="5">
    <location>
        <begin position="269"/>
        <end position="303"/>
    </location>
</feature>
<comment type="caution">
    <text evidence="6">The sequence shown here is derived from an EMBL/GenBank/DDBJ whole genome shotgun (WGS) entry which is preliminary data.</text>
</comment>
<evidence type="ECO:0008006" key="8">
    <source>
        <dbReference type="Google" id="ProtNLM"/>
    </source>
</evidence>
<protein>
    <recommendedName>
        <fullName evidence="8">Pentatricopeptide repeat-containing protein</fullName>
    </recommendedName>
</protein>
<keyword evidence="3" id="KW-0677">Repeat</keyword>
<dbReference type="Pfam" id="PF01535">
    <property type="entry name" value="PPR"/>
    <property type="match status" value="6"/>
</dbReference>
<dbReference type="NCBIfam" id="TIGR00756">
    <property type="entry name" value="PPR"/>
    <property type="match status" value="13"/>
</dbReference>
<dbReference type="SUPFAM" id="SSF81901">
    <property type="entry name" value="HCP-like"/>
    <property type="match status" value="1"/>
</dbReference>
<feature type="repeat" description="PPR" evidence="5">
    <location>
        <begin position="94"/>
        <end position="128"/>
    </location>
</feature>
<accession>A0A835DGK4</accession>
<dbReference type="AlphaFoldDB" id="A0A835DGK4"/>
<evidence type="ECO:0000313" key="7">
    <source>
        <dbReference type="Proteomes" id="UP000655225"/>
    </source>
</evidence>
<feature type="repeat" description="PPR" evidence="5">
    <location>
        <begin position="339"/>
        <end position="373"/>
    </location>
</feature>
<evidence type="ECO:0000256" key="3">
    <source>
        <dbReference type="ARBA" id="ARBA00022737"/>
    </source>
</evidence>
<name>A0A835DGK4_TETSI</name>
<dbReference type="EMBL" id="JABCRI010000010">
    <property type="protein sequence ID" value="KAF8399947.1"/>
    <property type="molecule type" value="Genomic_DNA"/>
</dbReference>
<feature type="repeat" description="PPR" evidence="5">
    <location>
        <begin position="444"/>
        <end position="478"/>
    </location>
</feature>
<feature type="repeat" description="PPR" evidence="5">
    <location>
        <begin position="164"/>
        <end position="198"/>
    </location>
</feature>
<dbReference type="InterPro" id="IPR051240">
    <property type="entry name" value="Mito_RNA-Proc/Resp"/>
</dbReference>
<feature type="repeat" description="PPR" evidence="5">
    <location>
        <begin position="666"/>
        <end position="700"/>
    </location>
</feature>
<feature type="repeat" description="PPR" evidence="5">
    <location>
        <begin position="129"/>
        <end position="163"/>
    </location>
</feature>
<dbReference type="PANTHER" id="PTHR47933">
    <property type="entry name" value="PENTATRICOPEPTIDE REPEAT-CONTAINING PROTEIN 1, MITOCHONDRIAL"/>
    <property type="match status" value="1"/>
</dbReference>
<keyword evidence="2" id="KW-0812">Transmembrane</keyword>
<feature type="repeat" description="PPR" evidence="5">
    <location>
        <begin position="409"/>
        <end position="443"/>
    </location>
</feature>
<dbReference type="GO" id="GO:0016020">
    <property type="term" value="C:membrane"/>
    <property type="evidence" value="ECO:0007669"/>
    <property type="project" value="UniProtKB-SubCell"/>
</dbReference>
<dbReference type="OrthoDB" id="185373at2759"/>
<proteinExistence type="predicted"/>
<dbReference type="Gene3D" id="1.50.40.10">
    <property type="entry name" value="Mitochondrial carrier domain"/>
    <property type="match status" value="1"/>
</dbReference>
<evidence type="ECO:0000313" key="6">
    <source>
        <dbReference type="EMBL" id="KAF8399947.1"/>
    </source>
</evidence>
<comment type="subcellular location">
    <subcellularLocation>
        <location evidence="1">Membrane</location>
    </subcellularLocation>
</comment>
<keyword evidence="4" id="KW-0472">Membrane</keyword>
<evidence type="ECO:0000256" key="4">
    <source>
        <dbReference type="ARBA" id="ARBA00023136"/>
    </source>
</evidence>
<feature type="repeat" description="PPR" evidence="5">
    <location>
        <begin position="562"/>
        <end position="596"/>
    </location>
</feature>
<dbReference type="InterPro" id="IPR011990">
    <property type="entry name" value="TPR-like_helical_dom_sf"/>
</dbReference>
<feature type="repeat" description="PPR" evidence="5">
    <location>
        <begin position="374"/>
        <end position="408"/>
    </location>
</feature>
<keyword evidence="7" id="KW-1185">Reference proteome</keyword>
<sequence length="978" mass="110022">MKVSTLILRTIPEFSSRPRFFSLYSSTFSSNIKIEVANQVQIILDTVNPIEETLEDLVPFISTHIVTSVLQEQQNVQLGYRFFIWAMRRKHFRSWVSHNLMIDMLCGANGFELAWKVLEELRTCGIPIVSQAFTVLITAYAKLGMAEKAVESFGRMKEFDCRSNTFTYNTILHILVEKEVYLLALAVYNQMLKADCRPNRATFSILIDGLCKAGKTQDALQMFDEMAQGGISPNTMTYTIVISGLCQAKRIDDAHRLLHTMKYNSCDPDLITYTALLNGFCKLGRIDEALELLPLFRKEGFVLGLNGYSCLIDGLFRAGRYSEANEWYTKMSEENLVPDCIMYTIMIKGFSGVGKLGEAMKLLNEMTERGIVPDTFCYNTLIRGFCEVSLLDKAKSLHLEISKHDCFPDAATYTILICGLCREGLVGEAQQIFNEMEKLGCFPTIMTFNALIDGLCKAGELEEAHLLLYKMEIGRNPSLFLRLSQGTDRVLDSASLQTLVERLCESGLYLKAYKLLMQLADSMVLPDVITYNILINGFCKAQNINGAFKLFKELQLKGYVPDAVTYGTLIDGLQRVNREEDAFVVFDQMVRNQCAPSVAVYKTLMTSLCRNGKVLLAFSLWLKYVRDLPGREDGAVKVVEKLFEKGKVEEAVRGLLEMDIKCKAVDPSPYTIWLIGLCQAGRLDEALKIFCALEEYKIDVTPPSCVVLIFGLCQEGNLDMAIDIFLYTLKRGFALMPPVCNQLIRSLLHSQEKKNHAIDIVDRMSDAGYNMDVYLSQTTKALLRSPSATAEPRITTVFRCQEDVLFSHVVERIRRGRHNGSGQGAFAAEPPCGVPTILTPWVFNKFISLSLCNYHRWVAPVVRVELGKKLVQTLPLLSYAYSLRDFDLTIWLYFRPIKSLKQKIQIHSFVENQFLAFQSCKMTGRQSSKGPNSKAPEILSVAAACAIAATFVCPLDVIKTRLQVMDCTNCLAPVAKVL</sequence>
<organism evidence="6 7">
    <name type="scientific">Tetracentron sinense</name>
    <name type="common">Spur-leaf</name>
    <dbReference type="NCBI Taxonomy" id="13715"/>
    <lineage>
        <taxon>Eukaryota</taxon>
        <taxon>Viridiplantae</taxon>
        <taxon>Streptophyta</taxon>
        <taxon>Embryophyta</taxon>
        <taxon>Tracheophyta</taxon>
        <taxon>Spermatophyta</taxon>
        <taxon>Magnoliopsida</taxon>
        <taxon>Trochodendrales</taxon>
        <taxon>Trochodendraceae</taxon>
        <taxon>Tetracentron</taxon>
    </lineage>
</organism>
<feature type="repeat" description="PPR" evidence="5">
    <location>
        <begin position="199"/>
        <end position="233"/>
    </location>
</feature>
<reference evidence="6 7" key="1">
    <citation type="submission" date="2020-04" db="EMBL/GenBank/DDBJ databases">
        <title>Plant Genome Project.</title>
        <authorList>
            <person name="Zhang R.-G."/>
        </authorList>
    </citation>
    <scope>NUCLEOTIDE SEQUENCE [LARGE SCALE GENOMIC DNA]</scope>
    <source>
        <strain evidence="6">YNK0</strain>
        <tissue evidence="6">Leaf</tissue>
    </source>
</reference>
<dbReference type="Pfam" id="PF13041">
    <property type="entry name" value="PPR_2"/>
    <property type="match status" value="5"/>
</dbReference>
<feature type="repeat" description="PPR" evidence="5">
    <location>
        <begin position="234"/>
        <end position="268"/>
    </location>
</feature>